<dbReference type="Proteomes" id="UP000517916">
    <property type="component" value="Unassembled WGS sequence"/>
</dbReference>
<dbReference type="PANTHER" id="PTHR35802:SF1">
    <property type="entry name" value="PROTEASE SYNTHASE AND SPORULATION PROTEIN PAI 2"/>
    <property type="match status" value="1"/>
</dbReference>
<reference evidence="1 2" key="1">
    <citation type="submission" date="2020-08" db="EMBL/GenBank/DDBJ databases">
        <title>Genomic Encyclopedia of Archaeal and Bacterial Type Strains, Phase II (KMG-II): from individual species to whole genera.</title>
        <authorList>
            <person name="Goeker M."/>
        </authorList>
    </citation>
    <scope>NUCLEOTIDE SEQUENCE [LARGE SCALE GENOMIC DNA]</scope>
    <source>
        <strain evidence="1 2">DSM 43850</strain>
    </source>
</reference>
<dbReference type="EMBL" id="JACJID010000003">
    <property type="protein sequence ID" value="MBA8927439.1"/>
    <property type="molecule type" value="Genomic_DNA"/>
</dbReference>
<name>A0ABR6BKL6_9PSEU</name>
<dbReference type="InterPro" id="IPR012349">
    <property type="entry name" value="Split_barrel_FMN-bd"/>
</dbReference>
<organism evidence="1 2">
    <name type="scientific">Kutzneria viridogrisea</name>
    <dbReference type="NCBI Taxonomy" id="47990"/>
    <lineage>
        <taxon>Bacteria</taxon>
        <taxon>Bacillati</taxon>
        <taxon>Actinomycetota</taxon>
        <taxon>Actinomycetes</taxon>
        <taxon>Pseudonocardiales</taxon>
        <taxon>Pseudonocardiaceae</taxon>
        <taxon>Kutzneria</taxon>
    </lineage>
</organism>
<proteinExistence type="predicted"/>
<dbReference type="RefSeq" id="WP_182838338.1">
    <property type="nucleotide sequence ID" value="NZ_BAAABQ010000056.1"/>
</dbReference>
<evidence type="ECO:0000313" key="2">
    <source>
        <dbReference type="Proteomes" id="UP000517916"/>
    </source>
</evidence>
<dbReference type="PANTHER" id="PTHR35802">
    <property type="entry name" value="PROTEASE SYNTHASE AND SPORULATION PROTEIN PAI 2"/>
    <property type="match status" value="1"/>
</dbReference>
<dbReference type="InterPro" id="IPR007396">
    <property type="entry name" value="TR_PAI2-type"/>
</dbReference>
<accession>A0ABR6BKL6</accession>
<keyword evidence="2" id="KW-1185">Reference proteome</keyword>
<dbReference type="SUPFAM" id="SSF50475">
    <property type="entry name" value="FMN-binding split barrel"/>
    <property type="match status" value="1"/>
</dbReference>
<sequence length="203" mass="22732">MLIHPWDAAQHDTEWRDWLSTHDFGQLIAPGSGRDLPVVVPTHFRYDGERTVLLHLARPNPVWHALDEHPRALLAVTGDYTYVPAAWNAAEDTDPAQGVPTSYYAAVHLECDVRVLDDPAVKAELLNAQLAHFEPGSGRHPVTPDERLLKGIRGIELTVTAVRAKFKYGGNRSEADRARISERLRERNGFLDAEARGHLTRRG</sequence>
<dbReference type="Gene3D" id="2.30.110.10">
    <property type="entry name" value="Electron Transport, Fmn-binding Protein, Chain A"/>
    <property type="match status" value="1"/>
</dbReference>
<gene>
    <name evidence="1" type="ORF">BC739_004645</name>
</gene>
<comment type="caution">
    <text evidence="1">The sequence shown here is derived from an EMBL/GenBank/DDBJ whole genome shotgun (WGS) entry which is preliminary data.</text>
</comment>
<dbReference type="Pfam" id="PF04299">
    <property type="entry name" value="FMN_bind_2"/>
    <property type="match status" value="1"/>
</dbReference>
<evidence type="ECO:0000313" key="1">
    <source>
        <dbReference type="EMBL" id="MBA8927439.1"/>
    </source>
</evidence>
<protein>
    <submittedName>
        <fullName evidence="1">Transcriptional regulator</fullName>
    </submittedName>
</protein>